<dbReference type="EMBL" id="FOXQ01000002">
    <property type="protein sequence ID" value="SFP79820.1"/>
    <property type="molecule type" value="Genomic_DNA"/>
</dbReference>
<sequence>MEHDALQQEIRKLQGCLFIEMEAYRRAINESLDVNAVMVLYRKLKRTLQAFRLLTLEYEQQNNKEIKAYDGSFLYYQ</sequence>
<reference evidence="1 2" key="1">
    <citation type="submission" date="2016-10" db="EMBL/GenBank/DDBJ databases">
        <authorList>
            <person name="de Groot N.N."/>
        </authorList>
    </citation>
    <scope>NUCLEOTIDE SEQUENCE [LARGE SCALE GENOMIC DNA]</scope>
    <source>
        <strain evidence="1 2">DSM 28286</strain>
    </source>
</reference>
<dbReference type="STRING" id="1465490.SAMN05444277_1028"/>
<dbReference type="Proteomes" id="UP000199031">
    <property type="component" value="Unassembled WGS sequence"/>
</dbReference>
<organism evidence="1 2">
    <name type="scientific">Parafilimonas terrae</name>
    <dbReference type="NCBI Taxonomy" id="1465490"/>
    <lineage>
        <taxon>Bacteria</taxon>
        <taxon>Pseudomonadati</taxon>
        <taxon>Bacteroidota</taxon>
        <taxon>Chitinophagia</taxon>
        <taxon>Chitinophagales</taxon>
        <taxon>Chitinophagaceae</taxon>
        <taxon>Parafilimonas</taxon>
    </lineage>
</organism>
<evidence type="ECO:0000313" key="2">
    <source>
        <dbReference type="Proteomes" id="UP000199031"/>
    </source>
</evidence>
<accession>A0A1I5T9W3</accession>
<dbReference type="AlphaFoldDB" id="A0A1I5T9W3"/>
<name>A0A1I5T9W3_9BACT</name>
<evidence type="ECO:0000313" key="1">
    <source>
        <dbReference type="EMBL" id="SFP79820.1"/>
    </source>
</evidence>
<protein>
    <submittedName>
        <fullName evidence="1">Uncharacterized protein</fullName>
    </submittedName>
</protein>
<keyword evidence="2" id="KW-1185">Reference proteome</keyword>
<proteinExistence type="predicted"/>
<gene>
    <name evidence="1" type="ORF">SAMN05444277_1028</name>
</gene>